<reference evidence="15" key="1">
    <citation type="submission" date="2019-08" db="EMBL/GenBank/DDBJ databases">
        <authorList>
            <person name="Ishikawa M."/>
            <person name="Suzuki T."/>
            <person name="Matsutani M."/>
        </authorList>
    </citation>
    <scope>NUCLEOTIDE SEQUENCE</scope>
    <source>
        <strain evidence="15">7C1</strain>
        <strain evidence="14">8C4</strain>
    </source>
</reference>
<evidence type="ECO:0000256" key="8">
    <source>
        <dbReference type="ARBA" id="ARBA00022842"/>
    </source>
</evidence>
<evidence type="ECO:0000256" key="5">
    <source>
        <dbReference type="ARBA" id="ARBA00022723"/>
    </source>
</evidence>
<keyword evidence="17" id="KW-1185">Reference proteome</keyword>
<comment type="catalytic activity">
    <reaction evidence="10">
        <text>(6S)-5,6,7,8-tetrahydrofolyl-(gamma-L-Glu)(n) + L-glutamate + ATP = (6S)-5,6,7,8-tetrahydrofolyl-(gamma-L-Glu)(n+1) + ADP + phosphate + H(+)</text>
        <dbReference type="Rhea" id="RHEA:10580"/>
        <dbReference type="Rhea" id="RHEA-COMP:14738"/>
        <dbReference type="Rhea" id="RHEA-COMP:14740"/>
        <dbReference type="ChEBI" id="CHEBI:15378"/>
        <dbReference type="ChEBI" id="CHEBI:29985"/>
        <dbReference type="ChEBI" id="CHEBI:30616"/>
        <dbReference type="ChEBI" id="CHEBI:43474"/>
        <dbReference type="ChEBI" id="CHEBI:141005"/>
        <dbReference type="ChEBI" id="CHEBI:456216"/>
        <dbReference type="EC" id="6.3.2.17"/>
    </reaction>
</comment>
<dbReference type="GO" id="GO:0005524">
    <property type="term" value="F:ATP binding"/>
    <property type="evidence" value="ECO:0007669"/>
    <property type="project" value="UniProtKB-KW"/>
</dbReference>
<dbReference type="FunFam" id="3.40.1190.10:FF:000011">
    <property type="entry name" value="Folylpolyglutamate synthase/dihydrofolate synthase"/>
    <property type="match status" value="1"/>
</dbReference>
<gene>
    <name evidence="15" type="primary">folC_1</name>
    <name evidence="14" type="synonym">folC_2</name>
    <name evidence="14" type="ORF">TK11N_14900</name>
    <name evidence="15" type="ORF">TK2N_14630</name>
</gene>
<dbReference type="Gene3D" id="3.90.190.20">
    <property type="entry name" value="Mur ligase, C-terminal domain"/>
    <property type="match status" value="1"/>
</dbReference>
<evidence type="ECO:0000256" key="9">
    <source>
        <dbReference type="ARBA" id="ARBA00030592"/>
    </source>
</evidence>
<evidence type="ECO:0000256" key="6">
    <source>
        <dbReference type="ARBA" id="ARBA00022741"/>
    </source>
</evidence>
<evidence type="ECO:0000259" key="12">
    <source>
        <dbReference type="Pfam" id="PF02875"/>
    </source>
</evidence>
<name>A0AAN4ZNH8_9ENTE</name>
<dbReference type="SUPFAM" id="SSF53623">
    <property type="entry name" value="MurD-like peptide ligases, catalytic domain"/>
    <property type="match status" value="1"/>
</dbReference>
<dbReference type="Pfam" id="PF08245">
    <property type="entry name" value="Mur_ligase_M"/>
    <property type="match status" value="1"/>
</dbReference>
<evidence type="ECO:0000313" key="14">
    <source>
        <dbReference type="EMBL" id="GEQ49638.1"/>
    </source>
</evidence>
<evidence type="ECO:0000259" key="13">
    <source>
        <dbReference type="Pfam" id="PF08245"/>
    </source>
</evidence>
<keyword evidence="5" id="KW-0479">Metal-binding</keyword>
<dbReference type="EMBL" id="BKBO01000022">
    <property type="protein sequence ID" value="GEQ49638.1"/>
    <property type="molecule type" value="Genomic_DNA"/>
</dbReference>
<evidence type="ECO:0000256" key="7">
    <source>
        <dbReference type="ARBA" id="ARBA00022840"/>
    </source>
</evidence>
<keyword evidence="8" id="KW-0460">Magnesium</keyword>
<sequence length="436" mass="50053">MIKTGLQAINWIHSRKKFGSRPGLMRIKYLLSLLDNPEKEINCIHIAGTNGKGSTVSYLCALLGMVDLRVGTFTSPYVESFYERISINGRPIAEDDFLRLTNQFHFLVEKMDKMSKYKGITEFEILTAMALVYFKKKVDVAIFEVGIGGILDSTNVIQPILTAITTVGLDHTDILGQTLIEIANHKSGIIKPNIPIVTGNITKEALNVIKEKAREKNAPLLEQNNYYFNHYCYHEETNYEVFNFENKQVEFNHLEISLLGRHQIENAGVALELFYLYCDRNDLLPSEKAVRQALKDVKWPARMEVISKHPLIIMDGAHNPHAIRRLVENLENEFSDKRCFILMSALSTKDVSQMIQLILQLTDVRLILTSFNYPNCIQLTNFEQYTIDGRFVIEDDWKKAFQKITLQMDLNDLFVVTGSLYFVSEVRQNLKNWKAT</sequence>
<keyword evidence="7 11" id="KW-0067">ATP-binding</keyword>
<evidence type="ECO:0000256" key="1">
    <source>
        <dbReference type="ARBA" id="ARBA00001946"/>
    </source>
</evidence>
<dbReference type="EMBL" id="BKBQ01000021">
    <property type="protein sequence ID" value="GEQ54619.1"/>
    <property type="molecule type" value="Genomic_DNA"/>
</dbReference>
<dbReference type="Proteomes" id="UP000886597">
    <property type="component" value="Unassembled WGS sequence"/>
</dbReference>
<dbReference type="AlphaFoldDB" id="A0AAN4ZNH8"/>
<dbReference type="Pfam" id="PF02875">
    <property type="entry name" value="Mur_ligase_C"/>
    <property type="match status" value="1"/>
</dbReference>
<dbReference type="GO" id="GO:0008841">
    <property type="term" value="F:dihydrofolate synthase activity"/>
    <property type="evidence" value="ECO:0007669"/>
    <property type="project" value="TreeGrafter"/>
</dbReference>
<feature type="domain" description="Mur ligase C-terminal" evidence="12">
    <location>
        <begin position="302"/>
        <end position="419"/>
    </location>
</feature>
<evidence type="ECO:0000313" key="16">
    <source>
        <dbReference type="Proteomes" id="UP000886597"/>
    </source>
</evidence>
<dbReference type="GO" id="GO:0004326">
    <property type="term" value="F:tetrahydrofolylpolyglutamate synthase activity"/>
    <property type="evidence" value="ECO:0007669"/>
    <property type="project" value="UniProtKB-EC"/>
</dbReference>
<dbReference type="PANTHER" id="PTHR11136:SF0">
    <property type="entry name" value="DIHYDROFOLATE SYNTHETASE-RELATED"/>
    <property type="match status" value="1"/>
</dbReference>
<dbReference type="Proteomes" id="UP000886607">
    <property type="component" value="Unassembled WGS sequence"/>
</dbReference>
<accession>A0AAN4ZNH8</accession>
<proteinExistence type="inferred from homology"/>
<dbReference type="RefSeq" id="WP_202584060.1">
    <property type="nucleotide sequence ID" value="NZ_BKBO01000022.1"/>
</dbReference>
<dbReference type="InterPro" id="IPR036615">
    <property type="entry name" value="Mur_ligase_C_dom_sf"/>
</dbReference>
<dbReference type="PANTHER" id="PTHR11136">
    <property type="entry name" value="FOLYLPOLYGLUTAMATE SYNTHASE-RELATED"/>
    <property type="match status" value="1"/>
</dbReference>
<keyword evidence="4 11" id="KW-0436">Ligase</keyword>
<evidence type="ECO:0000256" key="11">
    <source>
        <dbReference type="PIRNR" id="PIRNR001563"/>
    </source>
</evidence>
<protein>
    <recommendedName>
        <fullName evidence="3">tetrahydrofolate synthase</fullName>
        <ecNumber evidence="3">6.3.2.17</ecNumber>
    </recommendedName>
    <alternativeName>
        <fullName evidence="9">Tetrahydrofolylpolyglutamate synthase</fullName>
    </alternativeName>
</protein>
<organism evidence="15 16">
    <name type="scientific">Tetragenococcus koreensis</name>
    <dbReference type="NCBI Taxonomy" id="290335"/>
    <lineage>
        <taxon>Bacteria</taxon>
        <taxon>Bacillati</taxon>
        <taxon>Bacillota</taxon>
        <taxon>Bacilli</taxon>
        <taxon>Lactobacillales</taxon>
        <taxon>Enterococcaceae</taxon>
        <taxon>Tetragenococcus</taxon>
    </lineage>
</organism>
<dbReference type="InterPro" id="IPR013221">
    <property type="entry name" value="Mur_ligase_cen"/>
</dbReference>
<dbReference type="PROSITE" id="PS01012">
    <property type="entry name" value="FOLYLPOLYGLU_SYNT_2"/>
    <property type="match status" value="1"/>
</dbReference>
<evidence type="ECO:0000256" key="10">
    <source>
        <dbReference type="ARBA" id="ARBA00047493"/>
    </source>
</evidence>
<feature type="domain" description="Mur ligase central" evidence="13">
    <location>
        <begin position="46"/>
        <end position="271"/>
    </location>
</feature>
<dbReference type="InterPro" id="IPR001645">
    <property type="entry name" value="Folylpolyglutamate_synth"/>
</dbReference>
<dbReference type="GO" id="GO:0005737">
    <property type="term" value="C:cytoplasm"/>
    <property type="evidence" value="ECO:0007669"/>
    <property type="project" value="TreeGrafter"/>
</dbReference>
<evidence type="ECO:0000313" key="15">
    <source>
        <dbReference type="EMBL" id="GEQ54619.1"/>
    </source>
</evidence>
<dbReference type="PIRSF" id="PIRSF001563">
    <property type="entry name" value="Folylpolyglu_synth"/>
    <property type="match status" value="1"/>
</dbReference>
<comment type="caution">
    <text evidence="15">The sequence shown here is derived from an EMBL/GenBank/DDBJ whole genome shotgun (WGS) entry which is preliminary data.</text>
</comment>
<evidence type="ECO:0000256" key="3">
    <source>
        <dbReference type="ARBA" id="ARBA00013025"/>
    </source>
</evidence>
<dbReference type="GO" id="GO:0046872">
    <property type="term" value="F:metal ion binding"/>
    <property type="evidence" value="ECO:0007669"/>
    <property type="project" value="UniProtKB-KW"/>
</dbReference>
<evidence type="ECO:0000313" key="17">
    <source>
        <dbReference type="Proteomes" id="UP000886607"/>
    </source>
</evidence>
<dbReference type="InterPro" id="IPR004101">
    <property type="entry name" value="Mur_ligase_C"/>
</dbReference>
<dbReference type="EC" id="6.3.2.17" evidence="3"/>
<reference evidence="15" key="2">
    <citation type="journal article" date="2020" name="Int. Dairy J.">
        <title>Lactic acid bacterial diversity in Brie cheese focusing on salt concentration and pH of isolation medium and characterisation of halophilic and alkaliphilic lactic acid bacterial isolates.</title>
        <authorList>
            <person name="Unno R."/>
            <person name="Matsutani M."/>
            <person name="Suzuki T."/>
            <person name="Kodama K."/>
            <person name="Matsushita H."/>
            <person name="Yamasato K."/>
            <person name="Koizumi Y."/>
            <person name="Ishikawa M."/>
        </authorList>
    </citation>
    <scope>NUCLEOTIDE SEQUENCE</scope>
    <source>
        <strain evidence="15">7C1</strain>
        <strain evidence="14">8C4</strain>
    </source>
</reference>
<dbReference type="InterPro" id="IPR036565">
    <property type="entry name" value="Mur-like_cat_sf"/>
</dbReference>
<dbReference type="InterPro" id="IPR018109">
    <property type="entry name" value="Folylpolyglutamate_synth_CS"/>
</dbReference>
<comment type="cofactor">
    <cofactor evidence="1">
        <name>Mg(2+)</name>
        <dbReference type="ChEBI" id="CHEBI:18420"/>
    </cofactor>
</comment>
<dbReference type="SUPFAM" id="SSF53244">
    <property type="entry name" value="MurD-like peptide ligases, peptide-binding domain"/>
    <property type="match status" value="1"/>
</dbReference>
<dbReference type="Gene3D" id="3.40.1190.10">
    <property type="entry name" value="Mur-like, catalytic domain"/>
    <property type="match status" value="1"/>
</dbReference>
<dbReference type="NCBIfam" id="TIGR01499">
    <property type="entry name" value="folC"/>
    <property type="match status" value="1"/>
</dbReference>
<comment type="similarity">
    <text evidence="2 11">Belongs to the folylpolyglutamate synthase family.</text>
</comment>
<evidence type="ECO:0000256" key="2">
    <source>
        <dbReference type="ARBA" id="ARBA00008276"/>
    </source>
</evidence>
<keyword evidence="6 11" id="KW-0547">Nucleotide-binding</keyword>
<evidence type="ECO:0000256" key="4">
    <source>
        <dbReference type="ARBA" id="ARBA00022598"/>
    </source>
</evidence>